<feature type="compositionally biased region" description="Acidic residues" evidence="1">
    <location>
        <begin position="320"/>
        <end position="360"/>
    </location>
</feature>
<accession>A0A9W8YFM3</accession>
<evidence type="ECO:0000313" key="3">
    <source>
        <dbReference type="Proteomes" id="UP001140560"/>
    </source>
</evidence>
<reference evidence="2" key="1">
    <citation type="submission" date="2022-10" db="EMBL/GenBank/DDBJ databases">
        <title>Tapping the CABI collections for fungal endophytes: first genome assemblies for Collariella, Neodidymelliopsis, Ascochyta clinopodiicola, Didymella pomorum, Didymosphaeria variabile, Neocosmospora piperis and Neocucurbitaria cava.</title>
        <authorList>
            <person name="Hill R."/>
        </authorList>
    </citation>
    <scope>NUCLEOTIDE SEQUENCE</scope>
    <source>
        <strain evidence="2">IMI 356814</strain>
    </source>
</reference>
<dbReference type="Proteomes" id="UP001140560">
    <property type="component" value="Unassembled WGS sequence"/>
</dbReference>
<gene>
    <name evidence="2" type="ORF">N0V83_001646</name>
</gene>
<dbReference type="OrthoDB" id="62952at2759"/>
<feature type="region of interest" description="Disordered" evidence="1">
    <location>
        <begin position="271"/>
        <end position="360"/>
    </location>
</feature>
<dbReference type="AlphaFoldDB" id="A0A9W8YFM3"/>
<evidence type="ECO:0000256" key="1">
    <source>
        <dbReference type="SAM" id="MobiDB-lite"/>
    </source>
</evidence>
<sequence length="403" mass="43977">MASFNELPAELRNTLYAELLMESRSLYLRQPVSNEFALFTVSKQLHHESSSYFYQNNDIAVDALSDATDDATILPPITDKYLPFLRRLTVHALTGQATAPSVRKVAKLIASLAAIGAEFEELDIWIMSPLSHLLNSRVDDSVMDVGHPIAVALRHVLASGVVRKTRIHLKNAWFATGVAKALHSEHGSRLEFFTSDTYIITDVSSLERPLTGRYSSTHLSDLTLSQEDIASCSTRASSISSSSTPSSLPSSSASAFADLDTFSVSSFHLNASDSAEKDSGSESDSDSDSSDGCDNDAPAQPFFMDDDIEQWQASATQEASQEEVSGDADADEDEEDSGSDGGDDDDDDNGDEEMEDVAPEEFEAFVDNLEEMAHHVANEEDVTYMTNFAPEMLLARWHLGHLA</sequence>
<name>A0A9W8YFM3_9PLEO</name>
<protein>
    <submittedName>
        <fullName evidence="2">Uncharacterized protein</fullName>
    </submittedName>
</protein>
<evidence type="ECO:0000313" key="2">
    <source>
        <dbReference type="EMBL" id="KAJ4376363.1"/>
    </source>
</evidence>
<dbReference type="EMBL" id="JAPEUY010000002">
    <property type="protein sequence ID" value="KAJ4376363.1"/>
    <property type="molecule type" value="Genomic_DNA"/>
</dbReference>
<comment type="caution">
    <text evidence="2">The sequence shown here is derived from an EMBL/GenBank/DDBJ whole genome shotgun (WGS) entry which is preliminary data.</text>
</comment>
<organism evidence="2 3">
    <name type="scientific">Neocucurbitaria cava</name>
    <dbReference type="NCBI Taxonomy" id="798079"/>
    <lineage>
        <taxon>Eukaryota</taxon>
        <taxon>Fungi</taxon>
        <taxon>Dikarya</taxon>
        <taxon>Ascomycota</taxon>
        <taxon>Pezizomycotina</taxon>
        <taxon>Dothideomycetes</taxon>
        <taxon>Pleosporomycetidae</taxon>
        <taxon>Pleosporales</taxon>
        <taxon>Pleosporineae</taxon>
        <taxon>Cucurbitariaceae</taxon>
        <taxon>Neocucurbitaria</taxon>
    </lineage>
</organism>
<proteinExistence type="predicted"/>
<keyword evidence="3" id="KW-1185">Reference proteome</keyword>
<feature type="compositionally biased region" description="Acidic residues" evidence="1">
    <location>
        <begin position="281"/>
        <end position="294"/>
    </location>
</feature>